<dbReference type="SUPFAM" id="SSF51206">
    <property type="entry name" value="cAMP-binding domain-like"/>
    <property type="match status" value="1"/>
</dbReference>
<evidence type="ECO:0000313" key="1">
    <source>
        <dbReference type="EMBL" id="VDP12163.1"/>
    </source>
</evidence>
<reference evidence="1 2" key="2">
    <citation type="submission" date="2018-11" db="EMBL/GenBank/DDBJ databases">
        <authorList>
            <consortium name="Pathogen Informatics"/>
        </authorList>
    </citation>
    <scope>NUCLEOTIDE SEQUENCE [LARGE SCALE GENOMIC DNA]</scope>
</reference>
<name>A0A183IU75_9BILA</name>
<evidence type="ECO:0000313" key="3">
    <source>
        <dbReference type="WBParaSite" id="SBAD_0000743901-mRNA-1"/>
    </source>
</evidence>
<keyword evidence="2" id="KW-1185">Reference proteome</keyword>
<dbReference type="Gene3D" id="2.60.120.10">
    <property type="entry name" value="Jelly Rolls"/>
    <property type="match status" value="1"/>
</dbReference>
<dbReference type="InterPro" id="IPR018490">
    <property type="entry name" value="cNMP-bd_dom_sf"/>
</dbReference>
<dbReference type="WBParaSite" id="SBAD_0000743901-mRNA-1">
    <property type="protein sequence ID" value="SBAD_0000743901-mRNA-1"/>
    <property type="gene ID" value="SBAD_0000743901"/>
</dbReference>
<accession>A0A183IU75</accession>
<dbReference type="EMBL" id="UZAM01010386">
    <property type="protein sequence ID" value="VDP12163.1"/>
    <property type="molecule type" value="Genomic_DNA"/>
</dbReference>
<proteinExistence type="predicted"/>
<dbReference type="AlphaFoldDB" id="A0A183IU75"/>
<dbReference type="Proteomes" id="UP000270296">
    <property type="component" value="Unassembled WGS sequence"/>
</dbReference>
<protein>
    <submittedName>
        <fullName evidence="3">PhoU domain-containing protein</fullName>
    </submittedName>
</protein>
<sequence length="68" mass="7898">MIDSIRLDGPTLRAFTCPTCGRTPEDIHIVYAFLRRLETFSRLGDHALKAIASYARYEKHEENTLLFR</sequence>
<evidence type="ECO:0000313" key="2">
    <source>
        <dbReference type="Proteomes" id="UP000270296"/>
    </source>
</evidence>
<organism evidence="3">
    <name type="scientific">Soboliphyme baturini</name>
    <dbReference type="NCBI Taxonomy" id="241478"/>
    <lineage>
        <taxon>Eukaryota</taxon>
        <taxon>Metazoa</taxon>
        <taxon>Ecdysozoa</taxon>
        <taxon>Nematoda</taxon>
        <taxon>Enoplea</taxon>
        <taxon>Dorylaimia</taxon>
        <taxon>Dioctophymatida</taxon>
        <taxon>Dioctophymatoidea</taxon>
        <taxon>Soboliphymatidae</taxon>
        <taxon>Soboliphyme</taxon>
    </lineage>
</organism>
<reference evidence="3" key="1">
    <citation type="submission" date="2016-06" db="UniProtKB">
        <authorList>
            <consortium name="WormBaseParasite"/>
        </authorList>
    </citation>
    <scope>IDENTIFICATION</scope>
</reference>
<gene>
    <name evidence="1" type="ORF">SBAD_LOCUS7172</name>
</gene>
<dbReference type="InterPro" id="IPR014710">
    <property type="entry name" value="RmlC-like_jellyroll"/>
</dbReference>